<geneLocation type="plasmid" evidence="1">
    <name>pKP-13-14-NDM-9</name>
</geneLocation>
<dbReference type="EMBL" id="MN175386">
    <property type="protein sequence ID" value="QID23946.1"/>
    <property type="molecule type" value="Genomic_DNA"/>
</dbReference>
<accession>A0A6G6AQ96</accession>
<name>A0A6G6AQ96_KLEPN</name>
<sequence length="56" mass="6553">MLARLADKYKYLILQKSFPDTNFLDEKGNRSHNDNGKKYDFRNIVIEHGGELIIVI</sequence>
<organism evidence="1">
    <name type="scientific">Klebsiella pneumoniae</name>
    <dbReference type="NCBI Taxonomy" id="573"/>
    <lineage>
        <taxon>Bacteria</taxon>
        <taxon>Pseudomonadati</taxon>
        <taxon>Pseudomonadota</taxon>
        <taxon>Gammaproteobacteria</taxon>
        <taxon>Enterobacterales</taxon>
        <taxon>Enterobacteriaceae</taxon>
        <taxon>Klebsiella/Raoultella group</taxon>
        <taxon>Klebsiella</taxon>
        <taxon>Klebsiella pneumoniae complex</taxon>
    </lineage>
</organism>
<evidence type="ECO:0000313" key="1">
    <source>
        <dbReference type="EMBL" id="QID23946.1"/>
    </source>
</evidence>
<proteinExistence type="predicted"/>
<keyword evidence="1" id="KW-0614">Plasmid</keyword>
<protein>
    <submittedName>
        <fullName evidence="1">Uncharacterized protein</fullName>
    </submittedName>
</protein>
<reference evidence="1" key="1">
    <citation type="submission" date="2019-07" db="EMBL/GenBank/DDBJ databases">
        <authorList>
            <person name="Cheng J."/>
        </authorList>
    </citation>
    <scope>NUCLEOTIDE SEQUENCE</scope>
    <source>
        <strain evidence="1">KP-13-14</strain>
        <plasmid evidence="1">pKP-13-14-NDM-9</plasmid>
    </source>
</reference>
<dbReference type="AlphaFoldDB" id="A0A6G6AQ96"/>